<sequence>MTGVVPDAFSGDDGAVTIPALRFDRAHDDAGRLDPAFGAALCDALHEVGFLRLTGFGAAPGQVAELFAAATAFFDLPLDRRLALDNRESPHFRGYTRLGHEITAGRPDAREQIDFGPEQPPRPRAEWDQEYRLLEGPNRWPDDTVPQLRARAHAWAELMSTVAGTLTRALAAGLGLPADHFDPIFAGEPHWFGKVIRYVGPAHGEEPAPDAQGVGPHADWGFLTLLLQDPHGPVAGLQARPPGSGWVDVPPAEDSLVVNVGEMLEVATDGYLVATPHRVLACGPGATRQSVGFFWSPRLDARLDPVPLPAELAARAPGVHETAQNALLPTFGDNALKGWVRSHPEVAVRHHPHLAGAARDPGTAESVQ</sequence>
<reference evidence="5 6" key="1">
    <citation type="submission" date="2016-10" db="EMBL/GenBank/DDBJ databases">
        <authorList>
            <person name="de Groot N.N."/>
        </authorList>
    </citation>
    <scope>NUCLEOTIDE SEQUENCE [LARGE SCALE GENOMIC DNA]</scope>
    <source>
        <strain evidence="5 6">CGMCC 4.1877</strain>
    </source>
</reference>
<dbReference type="Pfam" id="PF14226">
    <property type="entry name" value="DIOX_N"/>
    <property type="match status" value="1"/>
</dbReference>
<comment type="similarity">
    <text evidence="3">Belongs to the iron/ascorbate-dependent oxidoreductase family.</text>
</comment>
<dbReference type="PANTHER" id="PTHR47990">
    <property type="entry name" value="2-OXOGLUTARATE (2OG) AND FE(II)-DEPENDENT OXYGENASE SUPERFAMILY PROTEIN-RELATED"/>
    <property type="match status" value="1"/>
</dbReference>
<dbReference type="InterPro" id="IPR044861">
    <property type="entry name" value="IPNS-like_FE2OG_OXY"/>
</dbReference>
<feature type="domain" description="Fe2OG dioxygenase" evidence="4">
    <location>
        <begin position="188"/>
        <end position="297"/>
    </location>
</feature>
<dbReference type="GO" id="GO:0046872">
    <property type="term" value="F:metal ion binding"/>
    <property type="evidence" value="ECO:0007669"/>
    <property type="project" value="UniProtKB-KW"/>
</dbReference>
<dbReference type="InterPro" id="IPR026992">
    <property type="entry name" value="DIOX_N"/>
</dbReference>
<dbReference type="AlphaFoldDB" id="A0A1I4ULU2"/>
<dbReference type="PROSITE" id="PS51471">
    <property type="entry name" value="FE2OG_OXY"/>
    <property type="match status" value="1"/>
</dbReference>
<keyword evidence="6" id="KW-1185">Reference proteome</keyword>
<evidence type="ECO:0000256" key="3">
    <source>
        <dbReference type="RuleBase" id="RU003682"/>
    </source>
</evidence>
<dbReference type="GO" id="GO:0017000">
    <property type="term" value="P:antibiotic biosynthetic process"/>
    <property type="evidence" value="ECO:0007669"/>
    <property type="project" value="UniProtKB-KW"/>
</dbReference>
<keyword evidence="3" id="KW-0560">Oxidoreductase</keyword>
<dbReference type="SUPFAM" id="SSF51197">
    <property type="entry name" value="Clavaminate synthase-like"/>
    <property type="match status" value="1"/>
</dbReference>
<dbReference type="STRING" id="260086.SAMN05216207_1004167"/>
<evidence type="ECO:0000256" key="1">
    <source>
        <dbReference type="ARBA" id="ARBA00004792"/>
    </source>
</evidence>
<dbReference type="EMBL" id="FOUY01000004">
    <property type="protein sequence ID" value="SFM89881.1"/>
    <property type="molecule type" value="Genomic_DNA"/>
</dbReference>
<dbReference type="Pfam" id="PF03171">
    <property type="entry name" value="2OG-FeII_Oxy"/>
    <property type="match status" value="1"/>
</dbReference>
<evidence type="ECO:0000313" key="5">
    <source>
        <dbReference type="EMBL" id="SFM89881.1"/>
    </source>
</evidence>
<evidence type="ECO:0000313" key="6">
    <source>
        <dbReference type="Proteomes" id="UP000199614"/>
    </source>
</evidence>
<name>A0A1I4ULU2_PSUAM</name>
<gene>
    <name evidence="5" type="ORF">SAMN05216207_1004167</name>
</gene>
<keyword evidence="3" id="KW-0479">Metal-binding</keyword>
<keyword evidence="3" id="KW-0408">Iron</keyword>
<dbReference type="InterPro" id="IPR005123">
    <property type="entry name" value="Oxoglu/Fe-dep_dioxygenase_dom"/>
</dbReference>
<organism evidence="5 6">
    <name type="scientific">Pseudonocardia ammonioxydans</name>
    <dbReference type="NCBI Taxonomy" id="260086"/>
    <lineage>
        <taxon>Bacteria</taxon>
        <taxon>Bacillati</taxon>
        <taxon>Actinomycetota</taxon>
        <taxon>Actinomycetes</taxon>
        <taxon>Pseudonocardiales</taxon>
        <taxon>Pseudonocardiaceae</taxon>
        <taxon>Pseudonocardia</taxon>
    </lineage>
</organism>
<keyword evidence="2" id="KW-0045">Antibiotic biosynthesis</keyword>
<accession>A0A1I4ULU2</accession>
<comment type="pathway">
    <text evidence="1">Antibiotic biosynthesis.</text>
</comment>
<dbReference type="GO" id="GO:0016491">
    <property type="term" value="F:oxidoreductase activity"/>
    <property type="evidence" value="ECO:0007669"/>
    <property type="project" value="UniProtKB-KW"/>
</dbReference>
<evidence type="ECO:0000259" key="4">
    <source>
        <dbReference type="PROSITE" id="PS51471"/>
    </source>
</evidence>
<proteinExistence type="inferred from homology"/>
<dbReference type="InterPro" id="IPR050231">
    <property type="entry name" value="Iron_ascorbate_oxido_reductase"/>
</dbReference>
<dbReference type="InterPro" id="IPR027443">
    <property type="entry name" value="IPNS-like_sf"/>
</dbReference>
<evidence type="ECO:0000256" key="2">
    <source>
        <dbReference type="ARBA" id="ARBA00023194"/>
    </source>
</evidence>
<dbReference type="Proteomes" id="UP000199614">
    <property type="component" value="Unassembled WGS sequence"/>
</dbReference>
<protein>
    <submittedName>
        <fullName evidence="5">Isopenicillin N synthase</fullName>
    </submittedName>
</protein>
<dbReference type="Gene3D" id="2.60.120.330">
    <property type="entry name" value="B-lactam Antibiotic, Isopenicillin N Synthase, Chain"/>
    <property type="match status" value="1"/>
</dbReference>